<keyword evidence="2" id="KW-1185">Reference proteome</keyword>
<sequence>MSLKYLLPALQSRPGSVGMPDRDFEKLLLDVQVGRTNIRSQEEFMESLERIISELKAHAVEAEPFLKPVSKKIAPDYDQYISKPMDLGTLLKNVKNRMYKSKKSFARDLNLIWTNCLTYNSVEGHPLRQQALFMKRLADHHLSYLADRASEAPALPSFLTAHASSAPASRQGRSASAMEQPMDGAHALGNVNGQTEAGTGRDVTMADSSDVIVVEDKIEASSPEPAGAPYIPLPNDISELPSIIRSQEAMRAYQSLLETGLWEGTADPVDKTSAPVPSWYPQQPRSSRGGSHSRQASPNALEAATENLRTGNRLGAWWGELSQPQWIGSGFPISLVDNSKQSIVGSTSNGSKPHTKKPSRKPKQSPIRDPDVEGGVLQDAVARNIENLSRIRVEAHRLSLHVSALSDDNAPPPVLPEINPEDDFKAEELLARRKLRKNGSDQVSESVAGQQLRYFVGAMLGQAGFEGMARRLKMVHLAMRENGHLTPEILSTHITDEIFKSNQKVEDTLHKIRQAMAAQPELEIMDDDIDDKDMLFGIPGMEDLGDFLGIPGMPAIPRKLLRPPPGIAEGDKAKPDTPVLEFQPPPPFIPLRSSDIPLQIGLLRSFYTEKMGDAEELPEDDFDPNLPPMGAMGQVNVKTVSAATKRKAEAAAATAGNTEANKKKSKFLLPTKA</sequence>
<dbReference type="EMBL" id="JASBWT010000014">
    <property type="protein sequence ID" value="KAJ9098645.1"/>
    <property type="molecule type" value="Genomic_DNA"/>
</dbReference>
<reference evidence="1" key="1">
    <citation type="submission" date="2023-04" db="EMBL/GenBank/DDBJ databases">
        <title>Draft Genome sequencing of Naganishia species isolated from polar environments using Oxford Nanopore Technology.</title>
        <authorList>
            <person name="Leo P."/>
            <person name="Venkateswaran K."/>
        </authorList>
    </citation>
    <scope>NUCLEOTIDE SEQUENCE</scope>
    <source>
        <strain evidence="1">MNA-CCFEE 5423</strain>
    </source>
</reference>
<protein>
    <submittedName>
        <fullName evidence="1">Uncharacterized protein</fullName>
    </submittedName>
</protein>
<organism evidence="1 2">
    <name type="scientific">Naganishia friedmannii</name>
    <dbReference type="NCBI Taxonomy" id="89922"/>
    <lineage>
        <taxon>Eukaryota</taxon>
        <taxon>Fungi</taxon>
        <taxon>Dikarya</taxon>
        <taxon>Basidiomycota</taxon>
        <taxon>Agaricomycotina</taxon>
        <taxon>Tremellomycetes</taxon>
        <taxon>Filobasidiales</taxon>
        <taxon>Filobasidiaceae</taxon>
        <taxon>Naganishia</taxon>
    </lineage>
</organism>
<proteinExistence type="predicted"/>
<gene>
    <name evidence="1" type="ORF">QFC21_004293</name>
</gene>
<evidence type="ECO:0000313" key="1">
    <source>
        <dbReference type="EMBL" id="KAJ9098645.1"/>
    </source>
</evidence>
<dbReference type="Proteomes" id="UP001227268">
    <property type="component" value="Unassembled WGS sequence"/>
</dbReference>
<evidence type="ECO:0000313" key="2">
    <source>
        <dbReference type="Proteomes" id="UP001227268"/>
    </source>
</evidence>
<comment type="caution">
    <text evidence="1">The sequence shown here is derived from an EMBL/GenBank/DDBJ whole genome shotgun (WGS) entry which is preliminary data.</text>
</comment>
<name>A0ACC2VHT0_9TREE</name>
<accession>A0ACC2VHT0</accession>